<proteinExistence type="predicted"/>
<dbReference type="SUPFAM" id="SSF160631">
    <property type="entry name" value="SMI1/KNR4-like"/>
    <property type="match status" value="1"/>
</dbReference>
<dbReference type="Proteomes" id="UP000323664">
    <property type="component" value="Unassembled WGS sequence"/>
</dbReference>
<protein>
    <recommendedName>
        <fullName evidence="3">SMI1/KNR4 family protein</fullName>
    </recommendedName>
</protein>
<dbReference type="RefSeq" id="WP_123066381.1">
    <property type="nucleotide sequence ID" value="NZ_RIAS01000015.1"/>
</dbReference>
<sequence length="221" mass="25876">MINKEVLERDRHFIKSWLDTYFDSPHRDILMSHPAKMEEEDYGVPSDMQVGEVDEEGWVRWRMLDSGVTVDQIDELIASYIRPGSDTYSSSFSLPPLYMAYLSSRYVLNVYLRYEGVMIELPNLPSDYPLRELRNLWSSWESLIKAGYIPFASYEDHAGPVCWDTTTCNPNDDNDYAVVWFDHDILTEDRPASREQIEHHAQPLFQSFREMLMRSPSSTRS</sequence>
<comment type="caution">
    <text evidence="1">The sequence shown here is derived from an EMBL/GenBank/DDBJ whole genome shotgun (WGS) entry which is preliminary data.</text>
</comment>
<dbReference type="AlphaFoldDB" id="A0A5M9WYY5"/>
<evidence type="ECO:0000313" key="1">
    <source>
        <dbReference type="EMBL" id="KAA8786699.1"/>
    </source>
</evidence>
<gene>
    <name evidence="1" type="ORF">EC604_22985</name>
</gene>
<organism evidence="1 2">
    <name type="scientific">Paenibacillus amylolyticus</name>
    <dbReference type="NCBI Taxonomy" id="1451"/>
    <lineage>
        <taxon>Bacteria</taxon>
        <taxon>Bacillati</taxon>
        <taxon>Bacillota</taxon>
        <taxon>Bacilli</taxon>
        <taxon>Bacillales</taxon>
        <taxon>Paenibacillaceae</taxon>
        <taxon>Paenibacillus</taxon>
    </lineage>
</organism>
<reference evidence="1 2" key="1">
    <citation type="journal article" date="2019" name="J. Ind. Microbiol. Biotechnol.">
        <title>Paenibacillus amylolyticus 27C64 has a diverse set of carbohydrate-active enzymes and complete pectin deconstruction system.</title>
        <authorList>
            <person name="Keggi C."/>
            <person name="Doran-Peterson J."/>
        </authorList>
    </citation>
    <scope>NUCLEOTIDE SEQUENCE [LARGE SCALE GENOMIC DNA]</scope>
    <source>
        <strain evidence="1 2">27C64</strain>
    </source>
</reference>
<dbReference type="EMBL" id="RIAS01000015">
    <property type="protein sequence ID" value="KAA8786699.1"/>
    <property type="molecule type" value="Genomic_DNA"/>
</dbReference>
<name>A0A5M9WYY5_PAEAM</name>
<dbReference type="InterPro" id="IPR037883">
    <property type="entry name" value="Knr4/Smi1-like_sf"/>
</dbReference>
<evidence type="ECO:0008006" key="3">
    <source>
        <dbReference type="Google" id="ProtNLM"/>
    </source>
</evidence>
<evidence type="ECO:0000313" key="2">
    <source>
        <dbReference type="Proteomes" id="UP000323664"/>
    </source>
</evidence>
<accession>A0A5M9WYY5</accession>
<dbReference type="OrthoDB" id="2644834at2"/>